<evidence type="ECO:0000256" key="2">
    <source>
        <dbReference type="SAM" id="Phobius"/>
    </source>
</evidence>
<feature type="transmembrane region" description="Helical" evidence="2">
    <location>
        <begin position="73"/>
        <end position="94"/>
    </location>
</feature>
<name>A0A8K0TDQ2_9PEZI</name>
<evidence type="ECO:0000313" key="3">
    <source>
        <dbReference type="EMBL" id="KAH7362704.1"/>
    </source>
</evidence>
<evidence type="ECO:0000256" key="1">
    <source>
        <dbReference type="SAM" id="MobiDB-lite"/>
    </source>
</evidence>
<reference evidence="3" key="1">
    <citation type="journal article" date="2021" name="Nat. Commun.">
        <title>Genetic determinants of endophytism in the Arabidopsis root mycobiome.</title>
        <authorList>
            <person name="Mesny F."/>
            <person name="Miyauchi S."/>
            <person name="Thiergart T."/>
            <person name="Pickel B."/>
            <person name="Atanasova L."/>
            <person name="Karlsson M."/>
            <person name="Huettel B."/>
            <person name="Barry K.W."/>
            <person name="Haridas S."/>
            <person name="Chen C."/>
            <person name="Bauer D."/>
            <person name="Andreopoulos W."/>
            <person name="Pangilinan J."/>
            <person name="LaButti K."/>
            <person name="Riley R."/>
            <person name="Lipzen A."/>
            <person name="Clum A."/>
            <person name="Drula E."/>
            <person name="Henrissat B."/>
            <person name="Kohler A."/>
            <person name="Grigoriev I.V."/>
            <person name="Martin F.M."/>
            <person name="Hacquard S."/>
        </authorList>
    </citation>
    <scope>NUCLEOTIDE SEQUENCE</scope>
    <source>
        <strain evidence="3">MPI-CAGE-AT-0016</strain>
    </source>
</reference>
<keyword evidence="2" id="KW-0472">Membrane</keyword>
<dbReference type="EMBL" id="JAGPXD010000003">
    <property type="protein sequence ID" value="KAH7362704.1"/>
    <property type="molecule type" value="Genomic_DNA"/>
</dbReference>
<accession>A0A8K0TDQ2</accession>
<protein>
    <submittedName>
        <fullName evidence="3">Uncharacterized protein</fullName>
    </submittedName>
</protein>
<keyword evidence="2" id="KW-0812">Transmembrane</keyword>
<proteinExistence type="predicted"/>
<gene>
    <name evidence="3" type="ORF">B0T11DRAFT_281287</name>
</gene>
<feature type="region of interest" description="Disordered" evidence="1">
    <location>
        <begin position="1"/>
        <end position="49"/>
    </location>
</feature>
<feature type="transmembrane region" description="Helical" evidence="2">
    <location>
        <begin position="195"/>
        <end position="213"/>
    </location>
</feature>
<keyword evidence="2" id="KW-1133">Transmembrane helix</keyword>
<dbReference type="OrthoDB" id="4813295at2759"/>
<dbReference type="Proteomes" id="UP000813385">
    <property type="component" value="Unassembled WGS sequence"/>
</dbReference>
<keyword evidence="4" id="KW-1185">Reference proteome</keyword>
<feature type="transmembrane region" description="Helical" evidence="2">
    <location>
        <begin position="114"/>
        <end position="135"/>
    </location>
</feature>
<sequence length="229" mass="26302">MDPGHRDPSAPPLPANPSQYGQPIYHEQRHNNTYDPTHPPPPPPRFQYQPPRFYIPREDPVQKKQRRCLYMYYVLRQAAIILTVILIILNINIYVSRRGRYLNDDTSATDIVYLPMWLTVPLAGLMTIWGIVGLLCIRRSSHKGGMPYQLQFGVELLFALGALVCFVLLVTNIFAKRASGVDYYPYFRYEVPLAALLLALVPVQCGLVARAWFEFSLERKHIEGEMVQV</sequence>
<comment type="caution">
    <text evidence="3">The sequence shown here is derived from an EMBL/GenBank/DDBJ whole genome shotgun (WGS) entry which is preliminary data.</text>
</comment>
<feature type="transmembrane region" description="Helical" evidence="2">
    <location>
        <begin position="156"/>
        <end position="175"/>
    </location>
</feature>
<evidence type="ECO:0000313" key="4">
    <source>
        <dbReference type="Proteomes" id="UP000813385"/>
    </source>
</evidence>
<dbReference type="AlphaFoldDB" id="A0A8K0TDQ2"/>
<organism evidence="3 4">
    <name type="scientific">Plectosphaerella cucumerina</name>
    <dbReference type="NCBI Taxonomy" id="40658"/>
    <lineage>
        <taxon>Eukaryota</taxon>
        <taxon>Fungi</taxon>
        <taxon>Dikarya</taxon>
        <taxon>Ascomycota</taxon>
        <taxon>Pezizomycotina</taxon>
        <taxon>Sordariomycetes</taxon>
        <taxon>Hypocreomycetidae</taxon>
        <taxon>Glomerellales</taxon>
        <taxon>Plectosphaerellaceae</taxon>
        <taxon>Plectosphaerella</taxon>
    </lineage>
</organism>